<evidence type="ECO:0000259" key="5">
    <source>
        <dbReference type="PROSITE" id="PS51462"/>
    </source>
</evidence>
<sequence>MKWDQTSDALSPGEGGTRSQCAALCWRMHRGRVEVLLITSRETGRWVIPKGWPMAGKSAAQSAMQEAWEEAGVRGKGRDQPVGTFGYFKIMADKSAQPCVVTVYPLRVKELAARYPERKQRRRRWHDAEDAAKLVAEPELRALFLRLAEEPALLKPSEAAAAIVAVAAR</sequence>
<dbReference type="InterPro" id="IPR000086">
    <property type="entry name" value="NUDIX_hydrolase_dom"/>
</dbReference>
<keyword evidence="7" id="KW-1185">Reference proteome</keyword>
<evidence type="ECO:0000313" key="7">
    <source>
        <dbReference type="Proteomes" id="UP001517376"/>
    </source>
</evidence>
<evidence type="ECO:0000313" key="6">
    <source>
        <dbReference type="EMBL" id="NBE06318.1"/>
    </source>
</evidence>
<proteinExistence type="predicted"/>
<comment type="cofactor">
    <cofactor evidence="1">
        <name>Mg(2+)</name>
        <dbReference type="ChEBI" id="CHEBI:18420"/>
    </cofactor>
</comment>
<accession>A0ABW9Y1R1</accession>
<feature type="domain" description="Nudix hydrolase" evidence="5">
    <location>
        <begin position="18"/>
        <end position="148"/>
    </location>
</feature>
<organism evidence="6 7">
    <name type="scientific">Paragemmobacter ruber</name>
    <dbReference type="NCBI Taxonomy" id="1985673"/>
    <lineage>
        <taxon>Bacteria</taxon>
        <taxon>Pseudomonadati</taxon>
        <taxon>Pseudomonadota</taxon>
        <taxon>Alphaproteobacteria</taxon>
        <taxon>Rhodobacterales</taxon>
        <taxon>Paracoccaceae</taxon>
        <taxon>Paragemmobacter</taxon>
    </lineage>
</organism>
<dbReference type="InterPro" id="IPR047198">
    <property type="entry name" value="DDP-like_NUDIX"/>
</dbReference>
<dbReference type="EMBL" id="JAAATW010000001">
    <property type="protein sequence ID" value="NBE06318.1"/>
    <property type="molecule type" value="Genomic_DNA"/>
</dbReference>
<keyword evidence="3" id="KW-0378">Hydrolase</keyword>
<dbReference type="PANTHER" id="PTHR12629:SF0">
    <property type="entry name" value="DIPHOSPHOINOSITOL-POLYPHOSPHATE DIPHOSPHATASE"/>
    <property type="match status" value="1"/>
</dbReference>
<dbReference type="InterPro" id="IPR015797">
    <property type="entry name" value="NUDIX_hydrolase-like_dom_sf"/>
</dbReference>
<dbReference type="SUPFAM" id="SSF55811">
    <property type="entry name" value="Nudix"/>
    <property type="match status" value="1"/>
</dbReference>
<dbReference type="Proteomes" id="UP001517376">
    <property type="component" value="Unassembled WGS sequence"/>
</dbReference>
<evidence type="ECO:0000256" key="3">
    <source>
        <dbReference type="ARBA" id="ARBA00022801"/>
    </source>
</evidence>
<dbReference type="Gene3D" id="3.90.79.10">
    <property type="entry name" value="Nucleoside Triphosphate Pyrophosphohydrolase"/>
    <property type="match status" value="1"/>
</dbReference>
<dbReference type="PROSITE" id="PS51462">
    <property type="entry name" value="NUDIX"/>
    <property type="match status" value="1"/>
</dbReference>
<name>A0ABW9Y1R1_9RHOB</name>
<evidence type="ECO:0000256" key="2">
    <source>
        <dbReference type="ARBA" id="ARBA00022723"/>
    </source>
</evidence>
<gene>
    <name evidence="6" type="ORF">GU920_02140</name>
</gene>
<dbReference type="Pfam" id="PF00293">
    <property type="entry name" value="NUDIX"/>
    <property type="match status" value="1"/>
</dbReference>
<keyword evidence="4" id="KW-0460">Magnesium</keyword>
<dbReference type="PANTHER" id="PTHR12629">
    <property type="entry name" value="DIPHOSPHOINOSITOL POLYPHOSPHATE PHOSPHOHYDROLASE"/>
    <property type="match status" value="1"/>
</dbReference>
<dbReference type="RefSeq" id="WP_161765333.1">
    <property type="nucleotide sequence ID" value="NZ_JAAATW010000001.1"/>
</dbReference>
<dbReference type="CDD" id="cd04666">
    <property type="entry name" value="NUDIX_DIPP2_like_Nudt4"/>
    <property type="match status" value="1"/>
</dbReference>
<evidence type="ECO:0000256" key="1">
    <source>
        <dbReference type="ARBA" id="ARBA00001946"/>
    </source>
</evidence>
<reference evidence="7" key="1">
    <citation type="submission" date="2020-01" db="EMBL/GenBank/DDBJ databases">
        <title>Sphingomonas sp. strain CSW-10.</title>
        <authorList>
            <person name="Chen W.-M."/>
        </authorList>
    </citation>
    <scope>NUCLEOTIDE SEQUENCE [LARGE SCALE GENOMIC DNA]</scope>
    <source>
        <strain evidence="7">CCP-1</strain>
    </source>
</reference>
<comment type="caution">
    <text evidence="6">The sequence shown here is derived from an EMBL/GenBank/DDBJ whole genome shotgun (WGS) entry which is preliminary data.</text>
</comment>
<protein>
    <submittedName>
        <fullName evidence="6">NUDIX domain-containing protein</fullName>
    </submittedName>
</protein>
<evidence type="ECO:0000256" key="4">
    <source>
        <dbReference type="ARBA" id="ARBA00022842"/>
    </source>
</evidence>
<keyword evidence="2" id="KW-0479">Metal-binding</keyword>